<dbReference type="Proteomes" id="UP001603978">
    <property type="component" value="Unassembled WGS sequence"/>
</dbReference>
<dbReference type="EMBL" id="JBICRM010000025">
    <property type="protein sequence ID" value="MFG1708010.1"/>
    <property type="molecule type" value="Genomic_DNA"/>
</dbReference>
<sequence length="88" mass="9232">MGFIGYGLAAIAVGAILTFVLTTRPPGGFDLQVMGVILILGGALTVLLALLQRTRPRGNRSTSRSRQDGVDGGPPSSRSLPTERNPKE</sequence>
<dbReference type="RefSeq" id="WP_393172156.1">
    <property type="nucleotide sequence ID" value="NZ_JBICRM010000025.1"/>
</dbReference>
<name>A0ABW7AKV4_9ACTN</name>
<keyword evidence="2" id="KW-0812">Transmembrane</keyword>
<evidence type="ECO:0000313" key="4">
    <source>
        <dbReference type="Proteomes" id="UP001603978"/>
    </source>
</evidence>
<feature type="region of interest" description="Disordered" evidence="1">
    <location>
        <begin position="55"/>
        <end position="88"/>
    </location>
</feature>
<gene>
    <name evidence="3" type="ORF">ACFLIM_32855</name>
</gene>
<evidence type="ECO:0000256" key="1">
    <source>
        <dbReference type="SAM" id="MobiDB-lite"/>
    </source>
</evidence>
<keyword evidence="2" id="KW-1133">Transmembrane helix</keyword>
<feature type="transmembrane region" description="Helical" evidence="2">
    <location>
        <begin position="32"/>
        <end position="51"/>
    </location>
</feature>
<keyword evidence="4" id="KW-1185">Reference proteome</keyword>
<reference evidence="3 4" key="1">
    <citation type="submission" date="2024-10" db="EMBL/GenBank/DDBJ databases">
        <authorList>
            <person name="Topkara A.R."/>
            <person name="Saygin H."/>
        </authorList>
    </citation>
    <scope>NUCLEOTIDE SEQUENCE [LARGE SCALE GENOMIC DNA]</scope>
    <source>
        <strain evidence="3 4">M3C6</strain>
    </source>
</reference>
<comment type="caution">
    <text evidence="3">The sequence shown here is derived from an EMBL/GenBank/DDBJ whole genome shotgun (WGS) entry which is preliminary data.</text>
</comment>
<evidence type="ECO:0000313" key="3">
    <source>
        <dbReference type="EMBL" id="MFG1708010.1"/>
    </source>
</evidence>
<accession>A0ABW7AKV4</accession>
<proteinExistence type="predicted"/>
<protein>
    <submittedName>
        <fullName evidence="3">Uncharacterized protein</fullName>
    </submittedName>
</protein>
<organism evidence="3 4">
    <name type="scientific">Nonomuraea marmarensis</name>
    <dbReference type="NCBI Taxonomy" id="3351344"/>
    <lineage>
        <taxon>Bacteria</taxon>
        <taxon>Bacillati</taxon>
        <taxon>Actinomycetota</taxon>
        <taxon>Actinomycetes</taxon>
        <taxon>Streptosporangiales</taxon>
        <taxon>Streptosporangiaceae</taxon>
        <taxon>Nonomuraea</taxon>
    </lineage>
</organism>
<evidence type="ECO:0000256" key="2">
    <source>
        <dbReference type="SAM" id="Phobius"/>
    </source>
</evidence>
<keyword evidence="2" id="KW-0472">Membrane</keyword>